<feature type="transmembrane region" description="Helical" evidence="1">
    <location>
        <begin position="70"/>
        <end position="91"/>
    </location>
</feature>
<evidence type="ECO:0000259" key="2">
    <source>
        <dbReference type="Pfam" id="PF09323"/>
    </source>
</evidence>
<dbReference type="RefSeq" id="WP_406793047.1">
    <property type="nucleotide sequence ID" value="NZ_JBJHZX010000023.1"/>
</dbReference>
<feature type="domain" description="DUF1980" evidence="2">
    <location>
        <begin position="12"/>
        <end position="99"/>
    </location>
</feature>
<protein>
    <submittedName>
        <fullName evidence="4">TIGR03943 family putative permease subunit</fullName>
    </submittedName>
</protein>
<reference evidence="4 5" key="1">
    <citation type="submission" date="2024-11" db="EMBL/GenBank/DDBJ databases">
        <authorList>
            <person name="Heng Y.C."/>
            <person name="Lim A.C.H."/>
            <person name="Lee J.K.Y."/>
            <person name="Kittelmann S."/>
        </authorList>
    </citation>
    <scope>NUCLEOTIDE SEQUENCE [LARGE SCALE GENOMIC DNA]</scope>
    <source>
        <strain evidence="4 5">WILCCON 0269</strain>
    </source>
</reference>
<feature type="transmembrane region" description="Helical" evidence="1">
    <location>
        <begin position="9"/>
        <end position="27"/>
    </location>
</feature>
<organism evidence="4 5">
    <name type="scientific">Candidatus Clostridium eludens</name>
    <dbReference type="NCBI Taxonomy" id="3381663"/>
    <lineage>
        <taxon>Bacteria</taxon>
        <taxon>Bacillati</taxon>
        <taxon>Bacillota</taxon>
        <taxon>Clostridia</taxon>
        <taxon>Eubacteriales</taxon>
        <taxon>Clostridiaceae</taxon>
        <taxon>Clostridium</taxon>
    </lineage>
</organism>
<dbReference type="InterPro" id="IPR048493">
    <property type="entry name" value="DUF1980_N"/>
</dbReference>
<gene>
    <name evidence="4" type="ORF">ACJDU8_15445</name>
</gene>
<name>A0ABW8SP29_9CLOT</name>
<dbReference type="Pfam" id="PF09323">
    <property type="entry name" value="DUF1980"/>
    <property type="match status" value="1"/>
</dbReference>
<dbReference type="Proteomes" id="UP001623660">
    <property type="component" value="Unassembled WGS sequence"/>
</dbReference>
<evidence type="ECO:0000259" key="3">
    <source>
        <dbReference type="Pfam" id="PF21537"/>
    </source>
</evidence>
<evidence type="ECO:0000313" key="5">
    <source>
        <dbReference type="Proteomes" id="UP001623660"/>
    </source>
</evidence>
<keyword evidence="5" id="KW-1185">Reference proteome</keyword>
<dbReference type="PANTHER" id="PTHR40047:SF1">
    <property type="entry name" value="UPF0703 PROTEIN YCGQ"/>
    <property type="match status" value="1"/>
</dbReference>
<dbReference type="InterPro" id="IPR048447">
    <property type="entry name" value="DUF1980_C"/>
</dbReference>
<comment type="caution">
    <text evidence="4">The sequence shown here is derived from an EMBL/GenBank/DDBJ whole genome shotgun (WGS) entry which is preliminary data.</text>
</comment>
<dbReference type="EMBL" id="JBJHZX010000023">
    <property type="protein sequence ID" value="MFL0196943.1"/>
    <property type="molecule type" value="Genomic_DNA"/>
</dbReference>
<feature type="domain" description="DUF1980" evidence="3">
    <location>
        <begin position="120"/>
        <end position="262"/>
    </location>
</feature>
<keyword evidence="1" id="KW-0812">Transmembrane</keyword>
<dbReference type="NCBIfam" id="TIGR03943">
    <property type="entry name" value="TIGR03943 family putative permease subunit"/>
    <property type="match status" value="1"/>
</dbReference>
<dbReference type="InterPro" id="IPR052955">
    <property type="entry name" value="UPF0703_membrane_permease"/>
</dbReference>
<accession>A0ABW8SP29</accession>
<dbReference type="InterPro" id="IPR015402">
    <property type="entry name" value="DUF1980"/>
</dbReference>
<keyword evidence="1" id="KW-0472">Membrane</keyword>
<dbReference type="Pfam" id="PF21537">
    <property type="entry name" value="DUF1980_C"/>
    <property type="match status" value="1"/>
</dbReference>
<evidence type="ECO:0000256" key="1">
    <source>
        <dbReference type="SAM" id="Phobius"/>
    </source>
</evidence>
<keyword evidence="1" id="KW-1133">Transmembrane helix</keyword>
<sequence>MKRFNKSQFVWFLILAGFTIYFSYLIKTGKINSFLHPRMVKYTMASICGLIILMFGQFKRIFEISRNNKLKIGYILFFIPIILGFTAKGFAPSIASDKGVTLSSTNNTTANISNNTNANSTDSFQESLVAQRKNYIENGVAVFEDPTYYKLLDDISSNLNYYKGKKVEITGFVFKDKSFDKNQFVIARMMMTCCAVDAQVVGIMAQYDGAEALDKSEWVKIEGKIDTTMFKGSDSNKAEEMPLIIVEKIEPNQKPGSQYIYP</sequence>
<dbReference type="PANTHER" id="PTHR40047">
    <property type="entry name" value="UPF0703 PROTEIN YCGQ"/>
    <property type="match status" value="1"/>
</dbReference>
<evidence type="ECO:0000313" key="4">
    <source>
        <dbReference type="EMBL" id="MFL0196943.1"/>
    </source>
</evidence>
<feature type="transmembrane region" description="Helical" evidence="1">
    <location>
        <begin position="39"/>
        <end position="58"/>
    </location>
</feature>
<proteinExistence type="predicted"/>